<dbReference type="PRINTS" id="PR00837">
    <property type="entry name" value="V5TPXLIKE"/>
</dbReference>
<dbReference type="InterPro" id="IPR035940">
    <property type="entry name" value="CAP_sf"/>
</dbReference>
<evidence type="ECO:0000313" key="5">
    <source>
        <dbReference type="WBParaSite" id="SPAL_0000549100.1"/>
    </source>
</evidence>
<dbReference type="SMART" id="SM00198">
    <property type="entry name" value="SCP"/>
    <property type="match status" value="1"/>
</dbReference>
<keyword evidence="2" id="KW-0732">Signal</keyword>
<dbReference type="Pfam" id="PF00188">
    <property type="entry name" value="CAP"/>
    <property type="match status" value="1"/>
</dbReference>
<dbReference type="Proteomes" id="UP000046392">
    <property type="component" value="Unplaced"/>
</dbReference>
<feature type="compositionally biased region" description="Low complexity" evidence="1">
    <location>
        <begin position="223"/>
        <end position="273"/>
    </location>
</feature>
<dbReference type="PANTHER" id="PTHR10334">
    <property type="entry name" value="CYSTEINE-RICH SECRETORY PROTEIN-RELATED"/>
    <property type="match status" value="1"/>
</dbReference>
<keyword evidence="4" id="KW-1185">Reference proteome</keyword>
<dbReference type="SUPFAM" id="SSF55797">
    <property type="entry name" value="PR-1-like"/>
    <property type="match status" value="1"/>
</dbReference>
<feature type="compositionally biased region" description="Basic residues" evidence="1">
    <location>
        <begin position="81"/>
        <end position="92"/>
    </location>
</feature>
<evidence type="ECO:0000313" key="4">
    <source>
        <dbReference type="Proteomes" id="UP000046392"/>
    </source>
</evidence>
<organism evidence="4 5">
    <name type="scientific">Strongyloides papillosus</name>
    <name type="common">Intestinal threadworm</name>
    <dbReference type="NCBI Taxonomy" id="174720"/>
    <lineage>
        <taxon>Eukaryota</taxon>
        <taxon>Metazoa</taxon>
        <taxon>Ecdysozoa</taxon>
        <taxon>Nematoda</taxon>
        <taxon>Chromadorea</taxon>
        <taxon>Rhabditida</taxon>
        <taxon>Tylenchina</taxon>
        <taxon>Panagrolaimomorpha</taxon>
        <taxon>Strongyloidoidea</taxon>
        <taxon>Strongyloididae</taxon>
        <taxon>Strongyloides</taxon>
    </lineage>
</organism>
<reference evidence="5" key="1">
    <citation type="submission" date="2017-02" db="UniProtKB">
        <authorList>
            <consortium name="WormBaseParasite"/>
        </authorList>
    </citation>
    <scope>IDENTIFICATION</scope>
</reference>
<feature type="signal peptide" evidence="2">
    <location>
        <begin position="1"/>
        <end position="26"/>
    </location>
</feature>
<feature type="domain" description="SCP" evidence="3">
    <location>
        <begin position="281"/>
        <end position="411"/>
    </location>
</feature>
<accession>A0A0N5BHQ4</accession>
<dbReference type="InterPro" id="IPR014044">
    <property type="entry name" value="CAP_dom"/>
</dbReference>
<dbReference type="WBParaSite" id="SPAL_0000549100.1">
    <property type="protein sequence ID" value="SPAL_0000549100.1"/>
    <property type="gene ID" value="SPAL_0000549100"/>
</dbReference>
<evidence type="ECO:0000256" key="1">
    <source>
        <dbReference type="SAM" id="MobiDB-lite"/>
    </source>
</evidence>
<feature type="compositionally biased region" description="Low complexity" evidence="1">
    <location>
        <begin position="134"/>
        <end position="180"/>
    </location>
</feature>
<evidence type="ECO:0000256" key="2">
    <source>
        <dbReference type="SAM" id="SignalP"/>
    </source>
</evidence>
<feature type="region of interest" description="Disordered" evidence="1">
    <location>
        <begin position="55"/>
        <end position="277"/>
    </location>
</feature>
<feature type="compositionally biased region" description="Polar residues" evidence="1">
    <location>
        <begin position="196"/>
        <end position="207"/>
    </location>
</feature>
<protein>
    <submittedName>
        <fullName evidence="5">SCP domain-containing protein</fullName>
    </submittedName>
</protein>
<evidence type="ECO:0000259" key="3">
    <source>
        <dbReference type="SMART" id="SM00198"/>
    </source>
</evidence>
<feature type="compositionally biased region" description="Polar residues" evidence="1">
    <location>
        <begin position="113"/>
        <end position="122"/>
    </location>
</feature>
<sequence length="426" mass="47435">MVIFYCNHYITFFILSILFFQYHTLENNVEKEDSALFKLIQNDLSSKNTINHDSLIHSVSENNENKYIRKRQTNGKEGQKKQKSATKAKSKTKLQDKKSPRPHPQPPRPVTSKRPTTNSPSGKRQKKKPSKGITTTRKTASRTTQTKKNPKKQTTTGKITPKTTQTKKNITKQATTIKSSPTPPSKSEPSSITTTNASCGSECQSTPKIVPPKINETSSQKPISTPTIETSSTSASTSEFTPTSQSTTTSAIENSSTSASTSESMSTSQSTTTPYPDKYAEQKANLIKDINEAREAFQAQKLIFDPELANTAQKLANESAEGEQDVRNTNDTLGLLTYYSDIEDSEFGLSQWIAGSYTFNFDKPEENPDWCDDFSQLVWASSERIGCGISKSVDNIMVVACLFSPKGNIKGKYRENVHKKKDWIKY</sequence>
<dbReference type="InterPro" id="IPR001283">
    <property type="entry name" value="CRISP-related"/>
</dbReference>
<dbReference type="AlphaFoldDB" id="A0A0N5BHQ4"/>
<feature type="chain" id="PRO_5005894292" evidence="2">
    <location>
        <begin position="27"/>
        <end position="426"/>
    </location>
</feature>
<dbReference type="Gene3D" id="3.40.33.10">
    <property type="entry name" value="CAP"/>
    <property type="match status" value="1"/>
</dbReference>
<name>A0A0N5BHQ4_STREA</name>
<proteinExistence type="predicted"/>